<accession>A0A2A6RM64</accession>
<organism evidence="1 2">
    <name type="scientific">Candidatus Viridilinea mediisalina</name>
    <dbReference type="NCBI Taxonomy" id="2024553"/>
    <lineage>
        <taxon>Bacteria</taxon>
        <taxon>Bacillati</taxon>
        <taxon>Chloroflexota</taxon>
        <taxon>Chloroflexia</taxon>
        <taxon>Chloroflexales</taxon>
        <taxon>Chloroflexineae</taxon>
        <taxon>Oscillochloridaceae</taxon>
        <taxon>Candidatus Viridilinea</taxon>
    </lineage>
</organism>
<dbReference type="Proteomes" id="UP000220527">
    <property type="component" value="Unassembled WGS sequence"/>
</dbReference>
<dbReference type="AlphaFoldDB" id="A0A2A6RM64"/>
<protein>
    <submittedName>
        <fullName evidence="1">Uncharacterized protein</fullName>
    </submittedName>
</protein>
<evidence type="ECO:0000313" key="2">
    <source>
        <dbReference type="Proteomes" id="UP000220527"/>
    </source>
</evidence>
<sequence>MRIFFVTEAYQYYNQHINRQDRFRLLIEHNFSIVGSIHPIDWELFGSILTGEPRNPGYGSDLGRYEIKSAVEGSSFEYQYHLHSGQKKLEDDMEIDHIFISYSKDYSRVSVKMIQGAKLKPYFEQWKEGLIANYQGDNRKQRFRKNISYGVVVKKAEMIMMIDNYRLVQL</sequence>
<name>A0A2A6RM64_9CHLR</name>
<gene>
    <name evidence="1" type="ORF">CJ255_06240</name>
</gene>
<comment type="caution">
    <text evidence="1">The sequence shown here is derived from an EMBL/GenBank/DDBJ whole genome shotgun (WGS) entry which is preliminary data.</text>
</comment>
<dbReference type="OrthoDB" id="529192at2"/>
<reference evidence="2" key="1">
    <citation type="submission" date="2017-08" db="EMBL/GenBank/DDBJ databases">
        <authorList>
            <person name="Grouzdev D.S."/>
            <person name="Gaisin V.A."/>
            <person name="Rysina M.S."/>
            <person name="Gorlenko V.M."/>
        </authorList>
    </citation>
    <scope>NUCLEOTIDE SEQUENCE [LARGE SCALE GENOMIC DNA]</scope>
    <source>
        <strain evidence="2">Kir15-3F</strain>
    </source>
</reference>
<evidence type="ECO:0000313" key="1">
    <source>
        <dbReference type="EMBL" id="PDW03950.1"/>
    </source>
</evidence>
<keyword evidence="2" id="KW-1185">Reference proteome</keyword>
<dbReference type="RefSeq" id="WP_097643230.1">
    <property type="nucleotide sequence ID" value="NZ_NQWI01000018.1"/>
</dbReference>
<proteinExistence type="predicted"/>
<dbReference type="REBASE" id="279001">
    <property type="entry name" value="Cba153FORF6245P"/>
</dbReference>
<dbReference type="EMBL" id="NQWI01000018">
    <property type="protein sequence ID" value="PDW03950.1"/>
    <property type="molecule type" value="Genomic_DNA"/>
</dbReference>